<dbReference type="EMBL" id="FQVK01000017">
    <property type="protein sequence ID" value="SHF11805.1"/>
    <property type="molecule type" value="Genomic_DNA"/>
</dbReference>
<reference evidence="2 3" key="1">
    <citation type="submission" date="2016-11" db="EMBL/GenBank/DDBJ databases">
        <authorList>
            <person name="Varghese N."/>
            <person name="Submissions S."/>
        </authorList>
    </citation>
    <scope>NUCLEOTIDE SEQUENCE [LARGE SCALE GENOMIC DNA]</scope>
    <source>
        <strain evidence="2 3">DSM 29341</strain>
    </source>
</reference>
<accession>A0A1M4Z1G1</accession>
<evidence type="ECO:0000256" key="1">
    <source>
        <dbReference type="SAM" id="Coils"/>
    </source>
</evidence>
<sequence>MADKNKRYFFAVGQKSFEAGASANHFSTVVPIADANGEIIDDRPAEFPNRGRAWWMLRGEARVTHAPPGCLIMSGIEDAVDISSSPDKDIYQLLQPTLPGPKDLIEILTPGAEVTDPNALLDGFRMRCDHEPTRHVLVRIGDYLYGPLKVELGRPENDRLIEAEIRFSKPVAPHIVYRIAASEAEGRPGHIRHKVVVQRDASKPNDQSGHTVRYEAITGALYEDLREGAQEIDLVSLQDAVRQVSRDFLSRKERREFLEQLGRFAEDGQSSSTVIARVQSFLGEQRQELDALDQIFDAVLSDEGFKPRIDKAVAAEVEKRVDAQAAQIDARAKERIKDLSTQLENLRADYAAEKEKFDSEKARRHKALDEELAAKKKAAEQELKAKREELSQQEELISRRLEAVAERLSSDRTGVLNDFLAIEPLLRRLGLGGAPKSDAASEQASAAGLSAPALNLPDFSPSETDRAPISEEAFFERFVSHVGECGFIFDREDLLAFHLSAKERSPVILGGVSGSGKSSLPVLYSEALAGEEADRNYLAVDVNPSWTSPADLLGYTDALEHRFIPAASGMLNQMILASHAREALGASAHVFAVCLEEMNLAQPEHYLADIIQAISRAPGSQFVSVFDPSAVREDDPFRPYARLELSPNLIFFGTVNFDETTRPLSMRLLDRCNLIEFAADERLPVLGMTAQTGTRVVEGPAVLQADRDRWTRSTSVPARAIEILGEIQPELSVLGCGLTHRRQTSICRFIANAPADLCTFDQALDMQLRQRILPQMRGLYRHGALDALGRLAEKLERVSDVPRALRLLARLEADARASDDMFIGEE</sequence>
<proteinExistence type="predicted"/>
<dbReference type="Gene3D" id="3.40.50.300">
    <property type="entry name" value="P-loop containing nucleotide triphosphate hydrolases"/>
    <property type="match status" value="1"/>
</dbReference>
<dbReference type="RefSeq" id="WP_149776473.1">
    <property type="nucleotide sequence ID" value="NZ_FQVK01000017.1"/>
</dbReference>
<dbReference type="SUPFAM" id="SSF52540">
    <property type="entry name" value="P-loop containing nucleoside triphosphate hydrolases"/>
    <property type="match status" value="1"/>
</dbReference>
<dbReference type="AlphaFoldDB" id="A0A1M4Z1G1"/>
<organism evidence="2 3">
    <name type="scientific">Ruegeria intermedia</name>
    <dbReference type="NCBI Taxonomy" id="996115"/>
    <lineage>
        <taxon>Bacteria</taxon>
        <taxon>Pseudomonadati</taxon>
        <taxon>Pseudomonadota</taxon>
        <taxon>Alphaproteobacteria</taxon>
        <taxon>Rhodobacterales</taxon>
        <taxon>Roseobacteraceae</taxon>
        <taxon>Ruegeria</taxon>
    </lineage>
</organism>
<evidence type="ECO:0000313" key="2">
    <source>
        <dbReference type="EMBL" id="SHF11805.1"/>
    </source>
</evidence>
<protein>
    <recommendedName>
        <fullName evidence="4">AAA domain (Dynein-related subfamily)</fullName>
    </recommendedName>
</protein>
<dbReference type="OrthoDB" id="9781481at2"/>
<name>A0A1M4Z1G1_9RHOB</name>
<dbReference type="InterPro" id="IPR027417">
    <property type="entry name" value="P-loop_NTPase"/>
</dbReference>
<feature type="coiled-coil region" evidence="1">
    <location>
        <begin position="329"/>
        <end position="407"/>
    </location>
</feature>
<keyword evidence="1" id="KW-0175">Coiled coil</keyword>
<evidence type="ECO:0000313" key="3">
    <source>
        <dbReference type="Proteomes" id="UP000325134"/>
    </source>
</evidence>
<gene>
    <name evidence="2" type="ORF">SAMN05444279_11794</name>
</gene>
<keyword evidence="3" id="KW-1185">Reference proteome</keyword>
<dbReference type="Proteomes" id="UP000325134">
    <property type="component" value="Unassembled WGS sequence"/>
</dbReference>
<evidence type="ECO:0008006" key="4">
    <source>
        <dbReference type="Google" id="ProtNLM"/>
    </source>
</evidence>